<reference evidence="9" key="1">
    <citation type="submission" date="2018-04" db="EMBL/GenBank/DDBJ databases">
        <title>Transcriptome of Schizaphis graminum biotype I.</title>
        <authorList>
            <person name="Scully E.D."/>
            <person name="Geib S.M."/>
            <person name="Palmer N.A."/>
            <person name="Koch K."/>
            <person name="Bradshaw J."/>
            <person name="Heng-Moss T."/>
            <person name="Sarath G."/>
        </authorList>
    </citation>
    <scope>NUCLEOTIDE SEQUENCE</scope>
</reference>
<feature type="transmembrane region" description="Helical" evidence="7">
    <location>
        <begin position="35"/>
        <end position="57"/>
    </location>
</feature>
<proteinExistence type="inferred from homology"/>
<dbReference type="InterPro" id="IPR017452">
    <property type="entry name" value="GPCR_Rhodpsn_7TM"/>
</dbReference>
<evidence type="ECO:0000256" key="7">
    <source>
        <dbReference type="SAM" id="Phobius"/>
    </source>
</evidence>
<dbReference type="PRINTS" id="PR00237">
    <property type="entry name" value="GPCRRHODOPSN"/>
</dbReference>
<organism evidence="9">
    <name type="scientific">Schizaphis graminum</name>
    <name type="common">Green bug aphid</name>
    <dbReference type="NCBI Taxonomy" id="13262"/>
    <lineage>
        <taxon>Eukaryota</taxon>
        <taxon>Metazoa</taxon>
        <taxon>Ecdysozoa</taxon>
        <taxon>Arthropoda</taxon>
        <taxon>Hexapoda</taxon>
        <taxon>Insecta</taxon>
        <taxon>Pterygota</taxon>
        <taxon>Neoptera</taxon>
        <taxon>Paraneoptera</taxon>
        <taxon>Hemiptera</taxon>
        <taxon>Sternorrhyncha</taxon>
        <taxon>Aphidomorpha</taxon>
        <taxon>Aphidoidea</taxon>
        <taxon>Aphididae</taxon>
        <taxon>Aphidini</taxon>
        <taxon>Schizaphis</taxon>
    </lineage>
</organism>
<feature type="region of interest" description="Disordered" evidence="6">
    <location>
        <begin position="210"/>
        <end position="232"/>
    </location>
</feature>
<name>A0A2S2NI55_SCHGA</name>
<feature type="domain" description="G-protein coupled receptors family 1 profile" evidence="8">
    <location>
        <begin position="50"/>
        <end position="383"/>
    </location>
</feature>
<comment type="subcellular location">
    <subcellularLocation>
        <location evidence="1">Membrane</location>
    </subcellularLocation>
</comment>
<evidence type="ECO:0000256" key="5">
    <source>
        <dbReference type="ARBA" id="ARBA00023136"/>
    </source>
</evidence>
<evidence type="ECO:0000256" key="2">
    <source>
        <dbReference type="ARBA" id="ARBA00010663"/>
    </source>
</evidence>
<feature type="transmembrane region" description="Helical" evidence="7">
    <location>
        <begin position="327"/>
        <end position="350"/>
    </location>
</feature>
<dbReference type="CDD" id="cd14978">
    <property type="entry name" value="7tmA_FMRFamide_R-like"/>
    <property type="match status" value="1"/>
</dbReference>
<dbReference type="PANTHER" id="PTHR46273:SF15">
    <property type="entry name" value="MYOSUPPRESSIN RECEPTOR 1, ISOFORM B-RELATED"/>
    <property type="match status" value="1"/>
</dbReference>
<accession>A0A2S2NI55</accession>
<feature type="transmembrane region" description="Helical" evidence="7">
    <location>
        <begin position="158"/>
        <end position="179"/>
    </location>
</feature>
<keyword evidence="4 7" id="KW-1133">Transmembrane helix</keyword>
<keyword evidence="3 7" id="KW-0812">Transmembrane</keyword>
<dbReference type="PROSITE" id="PS50262">
    <property type="entry name" value="G_PROTEIN_RECEP_F1_2"/>
    <property type="match status" value="1"/>
</dbReference>
<feature type="transmembrane region" description="Helical" evidence="7">
    <location>
        <begin position="69"/>
        <end position="93"/>
    </location>
</feature>
<keyword evidence="5 7" id="KW-0472">Membrane</keyword>
<dbReference type="SUPFAM" id="SSF81321">
    <property type="entry name" value="Family A G protein-coupled receptor-like"/>
    <property type="match status" value="2"/>
</dbReference>
<feature type="transmembrane region" description="Helical" evidence="7">
    <location>
        <begin position="370"/>
        <end position="386"/>
    </location>
</feature>
<dbReference type="GO" id="GO:0005886">
    <property type="term" value="C:plasma membrane"/>
    <property type="evidence" value="ECO:0007669"/>
    <property type="project" value="TreeGrafter"/>
</dbReference>
<protein>
    <submittedName>
        <fullName evidence="9">FMRFamide receptor</fullName>
    </submittedName>
</protein>
<dbReference type="InterPro" id="IPR019427">
    <property type="entry name" value="7TM_GPCR_serpentine_rcpt_Srw"/>
</dbReference>
<dbReference type="InterPro" id="IPR000276">
    <property type="entry name" value="GPCR_Rhodpsn"/>
</dbReference>
<evidence type="ECO:0000313" key="9">
    <source>
        <dbReference type="EMBL" id="MBY16808.1"/>
    </source>
</evidence>
<dbReference type="AlphaFoldDB" id="A0A2S2NI55"/>
<evidence type="ECO:0000256" key="3">
    <source>
        <dbReference type="ARBA" id="ARBA00022692"/>
    </source>
</evidence>
<sequence length="424" mass="46280">MERGNGTAGAGGGAAHISPYCGDLLVDMHDVYVHYHGYASLLVCAFGSVANVLNIAVLTRKEMVSPTNAILTGLAVADLLVMVEYVPFAYHMYLRPTNYPRADRFSYNWSLFVLLHSDFSQAFHTISIWLTVTLAVWRYVAVVHPQLNRIWCRMETTLSAIALGYVVCPIICIPSYLSFNLFSRVETLDANGNRPTVVLQSALRRANNGTDVHSGHGTSGGGGGSSGAGGGGGSGVANGSHGGVGPLRNVTLYYVNVSDLATSTYLADINFWVYSVVIKIIPCVALTVLSLRLICALLEAKRRRAKLTGSGRKSADKERQTDRTTRMLLAVLMLFLITEFPQGILGLLTLLLGKRFFQDCYQNMGEVMDMLALVNSAINFILYCVMSRQFRNTFSLLFLPSWISKVESQALSHGNPTTTQVTQV</sequence>
<comment type="similarity">
    <text evidence="2">Belongs to the G-protein coupled receptor 1 family.</text>
</comment>
<evidence type="ECO:0000256" key="1">
    <source>
        <dbReference type="ARBA" id="ARBA00004370"/>
    </source>
</evidence>
<gene>
    <name evidence="9" type="primary">FR_0</name>
    <name evidence="9" type="ORF">g.8199</name>
</gene>
<dbReference type="PANTHER" id="PTHR46273">
    <property type="entry name" value="MYOSUPPRESSIN RECEPTOR 1, ISOFORM B-RELATED"/>
    <property type="match status" value="1"/>
</dbReference>
<evidence type="ECO:0000256" key="4">
    <source>
        <dbReference type="ARBA" id="ARBA00022989"/>
    </source>
</evidence>
<keyword evidence="9" id="KW-0675">Receptor</keyword>
<evidence type="ECO:0000259" key="8">
    <source>
        <dbReference type="PROSITE" id="PS50262"/>
    </source>
</evidence>
<dbReference type="InterPro" id="IPR053219">
    <property type="entry name" value="GPCR_Dmsr-1"/>
</dbReference>
<dbReference type="Pfam" id="PF10324">
    <property type="entry name" value="7TM_GPCR_Srw"/>
    <property type="match status" value="2"/>
</dbReference>
<feature type="compositionally biased region" description="Gly residues" evidence="6">
    <location>
        <begin position="217"/>
        <end position="232"/>
    </location>
</feature>
<dbReference type="Gene3D" id="1.20.1070.10">
    <property type="entry name" value="Rhodopsin 7-helix transmembrane proteins"/>
    <property type="match status" value="1"/>
</dbReference>
<dbReference type="GO" id="GO:0008528">
    <property type="term" value="F:G protein-coupled peptide receptor activity"/>
    <property type="evidence" value="ECO:0007669"/>
    <property type="project" value="InterPro"/>
</dbReference>
<evidence type="ECO:0000256" key="6">
    <source>
        <dbReference type="SAM" id="MobiDB-lite"/>
    </source>
</evidence>
<feature type="transmembrane region" description="Helical" evidence="7">
    <location>
        <begin position="271"/>
        <end position="298"/>
    </location>
</feature>
<dbReference type="EMBL" id="GGMR01004189">
    <property type="protein sequence ID" value="MBY16808.1"/>
    <property type="molecule type" value="Transcribed_RNA"/>
</dbReference>
<feature type="transmembrane region" description="Helical" evidence="7">
    <location>
        <begin position="113"/>
        <end position="137"/>
    </location>
</feature>